<name>A0A229RDI5_AMYAL</name>
<dbReference type="Proteomes" id="UP000215563">
    <property type="component" value="Unassembled WGS sequence"/>
</dbReference>
<evidence type="ECO:0000259" key="1">
    <source>
        <dbReference type="Pfam" id="PF26136"/>
    </source>
</evidence>
<accession>A0A229RDI5</accession>
<dbReference type="RefSeq" id="WP_020637340.1">
    <property type="nucleotide sequence ID" value="NZ_KB913032.1"/>
</dbReference>
<dbReference type="InterPro" id="IPR058711">
    <property type="entry name" value="SCO6045-like_C"/>
</dbReference>
<evidence type="ECO:0000313" key="2">
    <source>
        <dbReference type="EMBL" id="OXM44645.1"/>
    </source>
</evidence>
<feature type="domain" description="SCO6045-like C-terminal" evidence="1">
    <location>
        <begin position="9"/>
        <end position="95"/>
    </location>
</feature>
<proteinExistence type="predicted"/>
<dbReference type="EMBL" id="NMQU01000116">
    <property type="protein sequence ID" value="OXM44645.1"/>
    <property type="molecule type" value="Genomic_DNA"/>
</dbReference>
<dbReference type="OrthoDB" id="5382443at2"/>
<evidence type="ECO:0000313" key="3">
    <source>
        <dbReference type="Proteomes" id="UP000215563"/>
    </source>
</evidence>
<reference evidence="2 3" key="1">
    <citation type="submission" date="2017-07" db="EMBL/GenBank/DDBJ databases">
        <title>Amycolatopsis alba DSM 44262 Genome sequencing and assembly.</title>
        <authorList>
            <person name="Kaur N."/>
            <person name="Mayilraj S."/>
        </authorList>
    </citation>
    <scope>NUCLEOTIDE SEQUENCE [LARGE SCALE GENOMIC DNA]</scope>
    <source>
        <strain evidence="2 3">DSM 44262</strain>
    </source>
</reference>
<comment type="caution">
    <text evidence="2">The sequence shown here is derived from an EMBL/GenBank/DDBJ whole genome shotgun (WGS) entry which is preliminary data.</text>
</comment>
<dbReference type="AlphaFoldDB" id="A0A229RDI5"/>
<keyword evidence="3" id="KW-1185">Reference proteome</keyword>
<organism evidence="2 3">
    <name type="scientific">Amycolatopsis alba DSM 44262</name>
    <dbReference type="NCBI Taxonomy" id="1125972"/>
    <lineage>
        <taxon>Bacteria</taxon>
        <taxon>Bacillati</taxon>
        <taxon>Actinomycetota</taxon>
        <taxon>Actinomycetes</taxon>
        <taxon>Pseudonocardiales</taxon>
        <taxon>Pseudonocardiaceae</taxon>
        <taxon>Amycolatopsis</taxon>
    </lineage>
</organism>
<sequence>MTSPRERLAGQQAELLKALLAGGDAPAGFDADRLRIEANVLRNKQSRLAAYLRPDLAEALGDRFAALFREYSTTHPKTDSIRARAYADAFGTWLVERGEVPKPKRGLSTWAPWRGGLRRRRS</sequence>
<protein>
    <recommendedName>
        <fullName evidence="1">SCO6045-like C-terminal domain-containing protein</fullName>
    </recommendedName>
</protein>
<gene>
    <name evidence="2" type="ORF">CFP75_33905</name>
</gene>
<dbReference type="Pfam" id="PF26136">
    <property type="entry name" value="SCO6045_C"/>
    <property type="match status" value="1"/>
</dbReference>